<keyword evidence="2" id="KW-1185">Reference proteome</keyword>
<feature type="non-terminal residue" evidence="1">
    <location>
        <position position="1"/>
    </location>
</feature>
<dbReference type="EMBL" id="JOKN01000086">
    <property type="protein sequence ID" value="KEQ55739.1"/>
    <property type="molecule type" value="Genomic_DNA"/>
</dbReference>
<organism evidence="1 2">
    <name type="scientific">Marine Group I thaumarchaeote SCGC AAA799-N04</name>
    <dbReference type="NCBI Taxonomy" id="1502293"/>
    <lineage>
        <taxon>Archaea</taxon>
        <taxon>Nitrososphaerota</taxon>
        <taxon>Marine Group I</taxon>
    </lineage>
</organism>
<name>A0A081RKL6_9ARCH</name>
<proteinExistence type="predicted"/>
<comment type="caution">
    <text evidence="1">The sequence shown here is derived from an EMBL/GenBank/DDBJ whole genome shotgun (WGS) entry which is preliminary data.</text>
</comment>
<accession>A0A081RKL6</accession>
<dbReference type="AlphaFoldDB" id="A0A081RKL6"/>
<protein>
    <submittedName>
        <fullName evidence="1">Uncharacterized protein</fullName>
    </submittedName>
</protein>
<sequence>AVGGPMIVAGRYLEKKYNSATIHDIGHETKTTISSISDFKNSVM</sequence>
<dbReference type="PATRIC" id="fig|1502293.3.peg.1707"/>
<evidence type="ECO:0000313" key="2">
    <source>
        <dbReference type="Proteomes" id="UP000028059"/>
    </source>
</evidence>
<dbReference type="Proteomes" id="UP000028059">
    <property type="component" value="Unassembled WGS sequence"/>
</dbReference>
<gene>
    <name evidence="1" type="ORF">AAA799N04_01880</name>
</gene>
<evidence type="ECO:0000313" key="1">
    <source>
        <dbReference type="EMBL" id="KEQ55739.1"/>
    </source>
</evidence>
<reference evidence="1 2" key="1">
    <citation type="submission" date="2014-06" db="EMBL/GenBank/DDBJ databases">
        <authorList>
            <person name="Ngugi D.K."/>
            <person name="Blom J."/>
            <person name="Alam I."/>
            <person name="Rashid M."/>
            <person name="Ba Alawi W."/>
            <person name="Zhang G."/>
            <person name="Hikmawan T."/>
            <person name="Guan Y."/>
            <person name="Antunes A."/>
            <person name="Siam R."/>
            <person name="ElDorry H."/>
            <person name="Bajic V."/>
            <person name="Stingl U."/>
        </authorList>
    </citation>
    <scope>NUCLEOTIDE SEQUENCE [LARGE SCALE GENOMIC DNA]</scope>
    <source>
        <strain evidence="1">SCGC AAA799-N04</strain>
    </source>
</reference>